<dbReference type="PANTHER" id="PTHR47174">
    <property type="entry name" value="BRIDGING INTEGRATOR 3"/>
    <property type="match status" value="1"/>
</dbReference>
<dbReference type="GO" id="GO:0051666">
    <property type="term" value="P:actin cortical patch localization"/>
    <property type="evidence" value="ECO:0007669"/>
    <property type="project" value="InterPro"/>
</dbReference>
<dbReference type="SMART" id="SM00326">
    <property type="entry name" value="SH3"/>
    <property type="match status" value="1"/>
</dbReference>
<dbReference type="Proteomes" id="UP000472262">
    <property type="component" value="Unassembled WGS sequence"/>
</dbReference>
<evidence type="ECO:0000259" key="6">
    <source>
        <dbReference type="PROSITE" id="PS50002"/>
    </source>
</evidence>
<dbReference type="InterPro" id="IPR001452">
    <property type="entry name" value="SH3_domain"/>
</dbReference>
<dbReference type="InterPro" id="IPR046982">
    <property type="entry name" value="BIN3/RVS161-like"/>
</dbReference>
<evidence type="ECO:0000313" key="8">
    <source>
        <dbReference type="Proteomes" id="UP000472262"/>
    </source>
</evidence>
<dbReference type="Ensembl" id="ENSSGRT00000069891.1">
    <property type="protein sequence ID" value="ENSSGRP00000065557.1"/>
    <property type="gene ID" value="ENSSGRG00000033733.1"/>
</dbReference>
<dbReference type="GO" id="GO:0006897">
    <property type="term" value="P:endocytosis"/>
    <property type="evidence" value="ECO:0007669"/>
    <property type="project" value="InterPro"/>
</dbReference>
<dbReference type="PRINTS" id="PR00452">
    <property type="entry name" value="SH3DOMAIN"/>
</dbReference>
<dbReference type="PROSITE" id="PS50002">
    <property type="entry name" value="SH3"/>
    <property type="match status" value="1"/>
</dbReference>
<dbReference type="GO" id="GO:0043332">
    <property type="term" value="C:mating projection tip"/>
    <property type="evidence" value="ECO:0007669"/>
    <property type="project" value="TreeGrafter"/>
</dbReference>
<keyword evidence="2 4" id="KW-0728">SH3 domain</keyword>
<keyword evidence="3" id="KW-0963">Cytoplasm</keyword>
<reference evidence="7" key="1">
    <citation type="submission" date="2025-08" db="UniProtKB">
        <authorList>
            <consortium name="Ensembl"/>
        </authorList>
    </citation>
    <scope>IDENTIFICATION</scope>
</reference>
<dbReference type="GO" id="GO:0097320">
    <property type="term" value="P:plasma membrane tubulation"/>
    <property type="evidence" value="ECO:0007669"/>
    <property type="project" value="TreeGrafter"/>
</dbReference>
<accession>A0A672PPE2</accession>
<dbReference type="InParanoid" id="A0A672PPE2"/>
<dbReference type="GO" id="GO:1990528">
    <property type="term" value="C:Rvs161p-Rvs167p complex"/>
    <property type="evidence" value="ECO:0007669"/>
    <property type="project" value="TreeGrafter"/>
</dbReference>
<feature type="region of interest" description="Disordered" evidence="5">
    <location>
        <begin position="62"/>
        <end position="82"/>
    </location>
</feature>
<dbReference type="SUPFAM" id="SSF50044">
    <property type="entry name" value="SH3-domain"/>
    <property type="match status" value="1"/>
</dbReference>
<protein>
    <recommendedName>
        <fullName evidence="6">SH3 domain-containing protein</fullName>
    </recommendedName>
</protein>
<evidence type="ECO:0000256" key="1">
    <source>
        <dbReference type="ARBA" id="ARBA00004496"/>
    </source>
</evidence>
<evidence type="ECO:0000256" key="5">
    <source>
        <dbReference type="SAM" id="MobiDB-lite"/>
    </source>
</evidence>
<dbReference type="PRINTS" id="PR00499">
    <property type="entry name" value="P67PHOX"/>
</dbReference>
<reference evidence="7" key="2">
    <citation type="submission" date="2025-09" db="UniProtKB">
        <authorList>
            <consortium name="Ensembl"/>
        </authorList>
    </citation>
    <scope>IDENTIFICATION</scope>
</reference>
<evidence type="ECO:0000256" key="3">
    <source>
        <dbReference type="ARBA" id="ARBA00022490"/>
    </source>
</evidence>
<dbReference type="GO" id="GO:0015629">
    <property type="term" value="C:actin cytoskeleton"/>
    <property type="evidence" value="ECO:0007669"/>
    <property type="project" value="TreeGrafter"/>
</dbReference>
<sequence>MELEWAVALYDFTAETEEDLPFQQGDRILVTAHIDDEWWSGRINDREGFFPKAFVEIASSGQKQPQKQCFSSSSPSSSFLYF</sequence>
<dbReference type="OMA" id="MELEWAV"/>
<organism evidence="7 8">
    <name type="scientific">Sinocyclocheilus grahami</name>
    <name type="common">Dianchi golden-line fish</name>
    <name type="synonym">Barbus grahami</name>
    <dbReference type="NCBI Taxonomy" id="75366"/>
    <lineage>
        <taxon>Eukaryota</taxon>
        <taxon>Metazoa</taxon>
        <taxon>Chordata</taxon>
        <taxon>Craniata</taxon>
        <taxon>Vertebrata</taxon>
        <taxon>Euteleostomi</taxon>
        <taxon>Actinopterygii</taxon>
        <taxon>Neopterygii</taxon>
        <taxon>Teleostei</taxon>
        <taxon>Ostariophysi</taxon>
        <taxon>Cypriniformes</taxon>
        <taxon>Cyprinidae</taxon>
        <taxon>Cyprininae</taxon>
        <taxon>Sinocyclocheilus</taxon>
    </lineage>
</organism>
<dbReference type="Gene3D" id="2.30.30.40">
    <property type="entry name" value="SH3 Domains"/>
    <property type="match status" value="1"/>
</dbReference>
<dbReference type="AlphaFoldDB" id="A0A672PPE2"/>
<name>A0A672PPE2_SINGR</name>
<evidence type="ECO:0000256" key="2">
    <source>
        <dbReference type="ARBA" id="ARBA00022443"/>
    </source>
</evidence>
<dbReference type="GO" id="GO:0008289">
    <property type="term" value="F:lipid binding"/>
    <property type="evidence" value="ECO:0007669"/>
    <property type="project" value="TreeGrafter"/>
</dbReference>
<evidence type="ECO:0000313" key="7">
    <source>
        <dbReference type="Ensembl" id="ENSSGRP00000065557.1"/>
    </source>
</evidence>
<comment type="subcellular location">
    <subcellularLocation>
        <location evidence="1">Cytoplasm</location>
    </subcellularLocation>
</comment>
<dbReference type="InterPro" id="IPR036028">
    <property type="entry name" value="SH3-like_dom_sf"/>
</dbReference>
<keyword evidence="8" id="KW-1185">Reference proteome</keyword>
<dbReference type="GO" id="GO:0031097">
    <property type="term" value="C:medial cortex"/>
    <property type="evidence" value="ECO:0007669"/>
    <property type="project" value="TreeGrafter"/>
</dbReference>
<dbReference type="PANTHER" id="PTHR47174:SF3">
    <property type="entry name" value="BRIDGING INTEGRATOR 3"/>
    <property type="match status" value="1"/>
</dbReference>
<dbReference type="Pfam" id="PF00018">
    <property type="entry name" value="SH3_1"/>
    <property type="match status" value="1"/>
</dbReference>
<evidence type="ECO:0000256" key="4">
    <source>
        <dbReference type="PROSITE-ProRule" id="PRU00192"/>
    </source>
</evidence>
<proteinExistence type="predicted"/>
<feature type="domain" description="SH3" evidence="6">
    <location>
        <begin position="1"/>
        <end position="60"/>
    </location>
</feature>